<evidence type="ECO:0000256" key="1">
    <source>
        <dbReference type="ARBA" id="ARBA00004123"/>
    </source>
</evidence>
<protein>
    <recommendedName>
        <fullName evidence="11">Cycloidea-like protein</fullName>
    </recommendedName>
</protein>
<evidence type="ECO:0000259" key="7">
    <source>
        <dbReference type="PROSITE" id="PS51369"/>
    </source>
</evidence>
<keyword evidence="4" id="KW-0238">DNA-binding</keyword>
<dbReference type="Pfam" id="PF03634">
    <property type="entry name" value="TCP"/>
    <property type="match status" value="1"/>
</dbReference>
<dbReference type="Proteomes" id="UP001454036">
    <property type="component" value="Unassembled WGS sequence"/>
</dbReference>
<proteinExistence type="predicted"/>
<keyword evidence="2" id="KW-0217">Developmental protein</keyword>
<dbReference type="EMBL" id="BAABME010003602">
    <property type="protein sequence ID" value="GAA0159445.1"/>
    <property type="molecule type" value="Genomic_DNA"/>
</dbReference>
<reference evidence="9 10" key="1">
    <citation type="submission" date="2024-01" db="EMBL/GenBank/DDBJ databases">
        <title>The complete chloroplast genome sequence of Lithospermum erythrorhizon: insights into the phylogenetic relationship among Boraginaceae species and the maternal lineages of purple gromwells.</title>
        <authorList>
            <person name="Okada T."/>
            <person name="Watanabe K."/>
        </authorList>
    </citation>
    <scope>NUCLEOTIDE SEQUENCE [LARGE SCALE GENOMIC DNA]</scope>
</reference>
<dbReference type="GO" id="GO:0003700">
    <property type="term" value="F:DNA-binding transcription factor activity"/>
    <property type="evidence" value="ECO:0007669"/>
    <property type="project" value="InterPro"/>
</dbReference>
<dbReference type="PROSITE" id="PS51370">
    <property type="entry name" value="R"/>
    <property type="match status" value="1"/>
</dbReference>
<evidence type="ECO:0008006" key="11">
    <source>
        <dbReference type="Google" id="ProtNLM"/>
    </source>
</evidence>
<keyword evidence="5" id="KW-0804">Transcription</keyword>
<evidence type="ECO:0000256" key="4">
    <source>
        <dbReference type="ARBA" id="ARBA00023125"/>
    </source>
</evidence>
<dbReference type="InterPro" id="IPR017887">
    <property type="entry name" value="TF_TCP_subgr"/>
</dbReference>
<evidence type="ECO:0000256" key="6">
    <source>
        <dbReference type="ARBA" id="ARBA00023242"/>
    </source>
</evidence>
<keyword evidence="3" id="KW-0805">Transcription regulation</keyword>
<dbReference type="InterPro" id="IPR017888">
    <property type="entry name" value="CYC/TB1_R_domain"/>
</dbReference>
<dbReference type="PROSITE" id="PS51369">
    <property type="entry name" value="TCP"/>
    <property type="match status" value="1"/>
</dbReference>
<name>A0AAV3Q682_LITER</name>
<dbReference type="GO" id="GO:0043565">
    <property type="term" value="F:sequence-specific DNA binding"/>
    <property type="evidence" value="ECO:0007669"/>
    <property type="project" value="TreeGrafter"/>
</dbReference>
<comment type="caution">
    <text evidence="9">The sequence shown here is derived from an EMBL/GenBank/DDBJ whole genome shotgun (WGS) entry which is preliminary data.</text>
</comment>
<dbReference type="PANTHER" id="PTHR31072:SF224">
    <property type="entry name" value="TRANSCRIPTION FACTOR TCP1"/>
    <property type="match status" value="1"/>
</dbReference>
<keyword evidence="6" id="KW-0539">Nucleus</keyword>
<dbReference type="PANTHER" id="PTHR31072">
    <property type="entry name" value="TRANSCRIPTION FACTOR TCP4-RELATED"/>
    <property type="match status" value="1"/>
</dbReference>
<dbReference type="GO" id="GO:0005634">
    <property type="term" value="C:nucleus"/>
    <property type="evidence" value="ECO:0007669"/>
    <property type="project" value="UniProtKB-SubCell"/>
</dbReference>
<sequence length="278" mass="31528">MFPSGTSEPPSFAQFPQYPYTSTFGSSINNPNHVVAEKQERTETPNQFITENVNFYYNDPLVNNGTVVFPSRIVQSPVGKKDKHSKIVTARGPRDRRVRLSIDIAKKFFGLQDMLGFDKASKTIDWLLTKSKSAIEDLAHKQTEQQGFVQVTTNVENGDLGEVEKFARELRRAKARARARERTRRKMCGALFPNQSLSLMRNKCTAFTRIKEDVELDNQVSNNREELSHMNNNGIVPPKESSHRDILSPCSTAENSWDLSRIVASMNTQKGKFSEQLL</sequence>
<comment type="subcellular location">
    <subcellularLocation>
        <location evidence="1">Nucleus</location>
    </subcellularLocation>
</comment>
<evidence type="ECO:0000256" key="5">
    <source>
        <dbReference type="ARBA" id="ARBA00023163"/>
    </source>
</evidence>
<keyword evidence="10" id="KW-1185">Reference proteome</keyword>
<dbReference type="GO" id="GO:2000032">
    <property type="term" value="P:regulation of secondary shoot formation"/>
    <property type="evidence" value="ECO:0007669"/>
    <property type="project" value="TreeGrafter"/>
</dbReference>
<feature type="domain" description="TCP" evidence="7">
    <location>
        <begin position="80"/>
        <end position="138"/>
    </location>
</feature>
<evidence type="ECO:0000256" key="3">
    <source>
        <dbReference type="ARBA" id="ARBA00023015"/>
    </source>
</evidence>
<evidence type="ECO:0000313" key="10">
    <source>
        <dbReference type="Proteomes" id="UP001454036"/>
    </source>
</evidence>
<dbReference type="InterPro" id="IPR005333">
    <property type="entry name" value="Transcription_factor_TCP"/>
</dbReference>
<dbReference type="AlphaFoldDB" id="A0AAV3Q682"/>
<evidence type="ECO:0000313" key="9">
    <source>
        <dbReference type="EMBL" id="GAA0159445.1"/>
    </source>
</evidence>
<feature type="domain" description="R" evidence="8">
    <location>
        <begin position="169"/>
        <end position="186"/>
    </location>
</feature>
<organism evidence="9 10">
    <name type="scientific">Lithospermum erythrorhizon</name>
    <name type="common">Purple gromwell</name>
    <name type="synonym">Lithospermum officinale var. erythrorhizon</name>
    <dbReference type="NCBI Taxonomy" id="34254"/>
    <lineage>
        <taxon>Eukaryota</taxon>
        <taxon>Viridiplantae</taxon>
        <taxon>Streptophyta</taxon>
        <taxon>Embryophyta</taxon>
        <taxon>Tracheophyta</taxon>
        <taxon>Spermatophyta</taxon>
        <taxon>Magnoliopsida</taxon>
        <taxon>eudicotyledons</taxon>
        <taxon>Gunneridae</taxon>
        <taxon>Pentapetalae</taxon>
        <taxon>asterids</taxon>
        <taxon>lamiids</taxon>
        <taxon>Boraginales</taxon>
        <taxon>Boraginaceae</taxon>
        <taxon>Boraginoideae</taxon>
        <taxon>Lithospermeae</taxon>
        <taxon>Lithospermum</taxon>
    </lineage>
</organism>
<evidence type="ECO:0000259" key="8">
    <source>
        <dbReference type="PROSITE" id="PS51370"/>
    </source>
</evidence>
<accession>A0AAV3Q682</accession>
<evidence type="ECO:0000256" key="2">
    <source>
        <dbReference type="ARBA" id="ARBA00022473"/>
    </source>
</evidence>
<gene>
    <name evidence="9" type="ORF">LIER_16215</name>
</gene>